<evidence type="ECO:0000313" key="3">
    <source>
        <dbReference type="Proteomes" id="UP000327118"/>
    </source>
</evidence>
<dbReference type="OrthoDB" id="3549294at2759"/>
<dbReference type="EMBL" id="ML739034">
    <property type="protein sequence ID" value="KAE8356902.1"/>
    <property type="molecule type" value="Genomic_DNA"/>
</dbReference>
<feature type="compositionally biased region" description="Acidic residues" evidence="1">
    <location>
        <begin position="646"/>
        <end position="657"/>
    </location>
</feature>
<dbReference type="AlphaFoldDB" id="A0A5N6ZGY9"/>
<dbReference type="Proteomes" id="UP000327118">
    <property type="component" value="Unassembled WGS sequence"/>
</dbReference>
<evidence type="ECO:0000313" key="2">
    <source>
        <dbReference type="EMBL" id="KAE8356902.1"/>
    </source>
</evidence>
<feature type="region of interest" description="Disordered" evidence="1">
    <location>
        <begin position="646"/>
        <end position="680"/>
    </location>
</feature>
<organism evidence="2 3">
    <name type="scientific">Aspergillus coremiiformis</name>
    <dbReference type="NCBI Taxonomy" id="138285"/>
    <lineage>
        <taxon>Eukaryota</taxon>
        <taxon>Fungi</taxon>
        <taxon>Dikarya</taxon>
        <taxon>Ascomycota</taxon>
        <taxon>Pezizomycotina</taxon>
        <taxon>Eurotiomycetes</taxon>
        <taxon>Eurotiomycetidae</taxon>
        <taxon>Eurotiales</taxon>
        <taxon>Aspergillaceae</taxon>
        <taxon>Aspergillus</taxon>
        <taxon>Aspergillus subgen. Circumdati</taxon>
    </lineage>
</organism>
<accession>A0A5N6ZGY9</accession>
<proteinExistence type="predicted"/>
<keyword evidence="3" id="KW-1185">Reference proteome</keyword>
<gene>
    <name evidence="2" type="ORF">BDV28DRAFT_126392</name>
</gene>
<reference evidence="3" key="1">
    <citation type="submission" date="2019-04" db="EMBL/GenBank/DDBJ databases">
        <title>Friends and foes A comparative genomics studyof 23 Aspergillus species from section Flavi.</title>
        <authorList>
            <consortium name="DOE Joint Genome Institute"/>
            <person name="Kjaerbolling I."/>
            <person name="Vesth T."/>
            <person name="Frisvad J.C."/>
            <person name="Nybo J.L."/>
            <person name="Theobald S."/>
            <person name="Kildgaard S."/>
            <person name="Isbrandt T."/>
            <person name="Kuo A."/>
            <person name="Sato A."/>
            <person name="Lyhne E.K."/>
            <person name="Kogle M.E."/>
            <person name="Wiebenga A."/>
            <person name="Kun R.S."/>
            <person name="Lubbers R.J."/>
            <person name="Makela M.R."/>
            <person name="Barry K."/>
            <person name="Chovatia M."/>
            <person name="Clum A."/>
            <person name="Daum C."/>
            <person name="Haridas S."/>
            <person name="He G."/>
            <person name="LaButti K."/>
            <person name="Lipzen A."/>
            <person name="Mondo S."/>
            <person name="Riley R."/>
            <person name="Salamov A."/>
            <person name="Simmons B.A."/>
            <person name="Magnuson J.K."/>
            <person name="Henrissat B."/>
            <person name="Mortensen U.H."/>
            <person name="Larsen T.O."/>
            <person name="Devries R.P."/>
            <person name="Grigoriev I.V."/>
            <person name="Machida M."/>
            <person name="Baker S.E."/>
            <person name="Andersen M.R."/>
        </authorList>
    </citation>
    <scope>NUCLEOTIDE SEQUENCE [LARGE SCALE GENOMIC DNA]</scope>
    <source>
        <strain evidence="3">CBS 553.77</strain>
    </source>
</reference>
<evidence type="ECO:0000256" key="1">
    <source>
        <dbReference type="SAM" id="MobiDB-lite"/>
    </source>
</evidence>
<sequence>MAPLDHYSSDCEADATTLAGEDGTQKRDLSRRHSDRLRPPQLFWIVADSDTLQPSKQQLDDALEKSRVYWYPITTVAWHYRDNGIKPESVNPHRMLWKVPRMHGRPQTTYALYINASPCPLLCLQASANWLLDGAADCGRVQKDKKTTVLLHIGTKAPVPYTLNGNGFCDWVGTDDEVAVGPNYLAILTLGWCYILSARLLEIHGGGAIMKYTESKMGACHQAIYENATHSVDIGEADNDTISWWSSVLAPGEGWKAVIKECDEGEFLAPWSVTRTLKQSLSIKWQRKEPAGAFSPTPMSSSRAFEALARFALLHNLGSQFLVAFATAITVPTHNCHGSTIQLPPPTLTGARCPATSAKSIPLEWIMLHDNLPYYITLSCNPEAIMSCLCGMFWEPGVPCNLVSPWLHPILNEVPEEKRIAGLPGLYAEILAIICGIRRPTISALWLGAVAGGLAPVILKRVRRGRPPLDPVAFPWTGCPQSFMDIAGTGSYLHDQYKEQIWRADVWRLLHLPTTEEDDLSYNYQPGTPWEPCGTMKKRECALRVASHFNCPRHQFRYHHWNWEPENSPVIQDQGFSTETAYMSTTLDIKFRVQGLQDFPHKPLDQEASREASIDVFRWFIFNGEGFPPGKIYKDEWLDILEDTDEDTDDENQEDNSDMGLNTTQVDRSKGLEQWLDTVR</sequence>
<feature type="region of interest" description="Disordered" evidence="1">
    <location>
        <begin position="1"/>
        <end position="32"/>
    </location>
</feature>
<name>A0A5N6ZGY9_9EURO</name>
<feature type="compositionally biased region" description="Basic and acidic residues" evidence="1">
    <location>
        <begin position="23"/>
        <end position="32"/>
    </location>
</feature>
<protein>
    <submittedName>
        <fullName evidence="2">Uncharacterized protein</fullName>
    </submittedName>
</protein>